<dbReference type="RefSeq" id="XP_020906153.1">
    <property type="nucleotide sequence ID" value="XM_021050494.2"/>
</dbReference>
<proteinExistence type="predicted"/>
<dbReference type="OrthoDB" id="167809at2759"/>
<dbReference type="InterPro" id="IPR018247">
    <property type="entry name" value="EF_Hand_1_Ca_BS"/>
</dbReference>
<name>A0A913XLD1_EXADI</name>
<evidence type="ECO:0000256" key="1">
    <source>
        <dbReference type="ARBA" id="ARBA00022837"/>
    </source>
</evidence>
<dbReference type="PROSITE" id="PS00018">
    <property type="entry name" value="EF_HAND_1"/>
    <property type="match status" value="1"/>
</dbReference>
<dbReference type="InterPro" id="IPR011992">
    <property type="entry name" value="EF-hand-dom_pair"/>
</dbReference>
<protein>
    <recommendedName>
        <fullName evidence="3">EF-hand domain-containing protein</fullName>
    </recommendedName>
</protein>
<feature type="signal peptide" evidence="2">
    <location>
        <begin position="1"/>
        <end position="22"/>
    </location>
</feature>
<dbReference type="EnsemblMetazoa" id="XM_021050494.2">
    <property type="protein sequence ID" value="XP_020906153.1"/>
    <property type="gene ID" value="LOC110244290"/>
</dbReference>
<evidence type="ECO:0000313" key="4">
    <source>
        <dbReference type="EnsemblMetazoa" id="XP_020906153.1"/>
    </source>
</evidence>
<dbReference type="CDD" id="cd00051">
    <property type="entry name" value="EFh"/>
    <property type="match status" value="1"/>
</dbReference>
<evidence type="ECO:0000313" key="5">
    <source>
        <dbReference type="Proteomes" id="UP000887567"/>
    </source>
</evidence>
<feature type="chain" id="PRO_5036942668" description="EF-hand domain-containing protein" evidence="2">
    <location>
        <begin position="23"/>
        <end position="144"/>
    </location>
</feature>
<dbReference type="SUPFAM" id="SSF47473">
    <property type="entry name" value="EF-hand"/>
    <property type="match status" value="1"/>
</dbReference>
<dbReference type="Pfam" id="PF13405">
    <property type="entry name" value="EF-hand_6"/>
    <property type="match status" value="1"/>
</dbReference>
<feature type="domain" description="EF-hand" evidence="3">
    <location>
        <begin position="108"/>
        <end position="143"/>
    </location>
</feature>
<organism evidence="4 5">
    <name type="scientific">Exaiptasia diaphana</name>
    <name type="common">Tropical sea anemone</name>
    <name type="synonym">Aiptasia pulchella</name>
    <dbReference type="NCBI Taxonomy" id="2652724"/>
    <lineage>
        <taxon>Eukaryota</taxon>
        <taxon>Metazoa</taxon>
        <taxon>Cnidaria</taxon>
        <taxon>Anthozoa</taxon>
        <taxon>Hexacorallia</taxon>
        <taxon>Actiniaria</taxon>
        <taxon>Aiptasiidae</taxon>
        <taxon>Exaiptasia</taxon>
    </lineage>
</organism>
<keyword evidence="5" id="KW-1185">Reference proteome</keyword>
<dbReference type="SMART" id="SM00054">
    <property type="entry name" value="EFh"/>
    <property type="match status" value="2"/>
</dbReference>
<dbReference type="AlphaFoldDB" id="A0A913XLD1"/>
<dbReference type="Proteomes" id="UP000887567">
    <property type="component" value="Unplaced"/>
</dbReference>
<dbReference type="PROSITE" id="PS50222">
    <property type="entry name" value="EF_HAND_2"/>
    <property type="match status" value="1"/>
</dbReference>
<keyword evidence="1" id="KW-0106">Calcium</keyword>
<dbReference type="InterPro" id="IPR002048">
    <property type="entry name" value="EF_hand_dom"/>
</dbReference>
<dbReference type="GO" id="GO:0005509">
    <property type="term" value="F:calcium ion binding"/>
    <property type="evidence" value="ECO:0007669"/>
    <property type="project" value="InterPro"/>
</dbReference>
<dbReference type="KEGG" id="epa:110244290"/>
<evidence type="ECO:0000259" key="3">
    <source>
        <dbReference type="PROSITE" id="PS50222"/>
    </source>
</evidence>
<keyword evidence="2" id="KW-0732">Signal</keyword>
<dbReference type="Pfam" id="PF13202">
    <property type="entry name" value="EF-hand_5"/>
    <property type="match status" value="1"/>
</dbReference>
<dbReference type="GeneID" id="110244290"/>
<reference evidence="4" key="1">
    <citation type="submission" date="2022-11" db="UniProtKB">
        <authorList>
            <consortium name="EnsemblMetazoa"/>
        </authorList>
    </citation>
    <scope>IDENTIFICATION</scope>
</reference>
<sequence>MIVKTLLVMLAVIVVIMPDAEAGCKKSCSCRWLCYGKREVVADAKPGCVWHCSCGFHCSWGKRESQQVDDPSSVDASLELPSKMSVYDANKDGRISFQEFEKVLPHPLQRRSAKKTFNSLDKNGDGFITCKELGQIARGGKAEC</sequence>
<accession>A0A913XLD1</accession>
<dbReference type="Gene3D" id="1.10.238.10">
    <property type="entry name" value="EF-hand"/>
    <property type="match status" value="1"/>
</dbReference>
<evidence type="ECO:0000256" key="2">
    <source>
        <dbReference type="SAM" id="SignalP"/>
    </source>
</evidence>